<feature type="binding site" evidence="3">
    <location>
        <begin position="271"/>
        <end position="273"/>
    </location>
    <ligand>
        <name>NAD(+)</name>
        <dbReference type="ChEBI" id="CHEBI:57540"/>
    </ligand>
</feature>
<evidence type="ECO:0000256" key="5">
    <source>
        <dbReference type="PROSITE-ProRule" id="PRU00703"/>
    </source>
</evidence>
<dbReference type="Proteomes" id="UP000034096">
    <property type="component" value="Unassembled WGS sequence"/>
</dbReference>
<keyword evidence="3" id="KW-0520">NAD</keyword>
<feature type="domain" description="CBS" evidence="6">
    <location>
        <begin position="109"/>
        <end position="170"/>
    </location>
</feature>
<evidence type="ECO:0000256" key="2">
    <source>
        <dbReference type="ARBA" id="ARBA00023122"/>
    </source>
</evidence>
<organism evidence="7 8">
    <name type="scientific">Candidatus Woesebacteria bacterium GW2011_GWC1_38_13</name>
    <dbReference type="NCBI Taxonomy" id="1618583"/>
    <lineage>
        <taxon>Bacteria</taxon>
        <taxon>Candidatus Woeseibacteriota</taxon>
    </lineage>
</organism>
<dbReference type="SMART" id="SM00116">
    <property type="entry name" value="CBS"/>
    <property type="match status" value="2"/>
</dbReference>
<feature type="binding site" description="in other chain" evidence="4">
    <location>
        <position position="324"/>
    </location>
    <ligand>
        <name>K(+)</name>
        <dbReference type="ChEBI" id="CHEBI:29103"/>
        <note>ligand shared between two tetrameric partners</note>
    </ligand>
</feature>
<protein>
    <submittedName>
        <fullName evidence="7">Inosine-5'-monophosphate dehydrogenase</fullName>
    </submittedName>
</protein>
<dbReference type="AlphaFoldDB" id="A0A0G0INE2"/>
<dbReference type="FunFam" id="3.20.20.70:FF:000424">
    <property type="entry name" value="Inosine-5'-monophosphate dehydrogenase 2"/>
    <property type="match status" value="1"/>
</dbReference>
<evidence type="ECO:0000256" key="4">
    <source>
        <dbReference type="PIRSR" id="PIRSR000130-4"/>
    </source>
</evidence>
<dbReference type="InterPro" id="IPR000644">
    <property type="entry name" value="CBS_dom"/>
</dbReference>
<dbReference type="Pfam" id="PF00478">
    <property type="entry name" value="IMPDH"/>
    <property type="match status" value="1"/>
</dbReference>
<feature type="binding site" description="in other chain" evidence="4">
    <location>
        <position position="326"/>
    </location>
    <ligand>
        <name>K(+)</name>
        <dbReference type="ChEBI" id="CHEBI:29103"/>
        <note>ligand shared between two tetrameric partners</note>
    </ligand>
</feature>
<dbReference type="EMBL" id="LBUE01000008">
    <property type="protein sequence ID" value="KKQ56237.1"/>
    <property type="molecule type" value="Genomic_DNA"/>
</dbReference>
<gene>
    <name evidence="7" type="ORF">US75_C0008G0032</name>
</gene>
<evidence type="ECO:0000313" key="8">
    <source>
        <dbReference type="Proteomes" id="UP000034096"/>
    </source>
</evidence>
<dbReference type="InterPro" id="IPR005990">
    <property type="entry name" value="IMP_DH"/>
</dbReference>
<sequence length="499" mass="54220">MKTLLTTLKNKVSYYSGDSALAFSDVYLEPSYSDIVSRFGSQIDTSTKVANNAPKINIPFISAGMDTVTENDMASIFALNGGMGEIHRNNSPDKQSDMIRIVKEKMRLIEKNPPIVSENATISDALSLLKIHMRGYVIVYRGNDYDGRFCGIATSRDFLSGDPDTPIKKVMTPYESNENEKLITASVGTTLEDAVKIMRENKIEKLPIVEKDGILFGVYTLKDYEHIKKYPKAALDSQGRLVVGAAIGVHSIDIERAHKVVDAGADILFLDIAHGHSIYSSEMIKKLKINEKIKTPIVVGNVATKEGVLFAYDIGADGIKIGIGPGFVCKTRNVTGTGIPQITAILEAKEVLRGRSKAPPIIADGGVREPGDPPKAIAAGADCVMWGSLWAGTDMSPGTIVRTNGFLQKRIRGMASKAVFEDRKKMGDSTTDSDLYAPEGREVFTSFQGSTSALLKEYIGALRSAMSYTGSHNIFELQKAKLIHVSMNGANEQGRNLNA</sequence>
<dbReference type="CDD" id="cd00381">
    <property type="entry name" value="IMPDH"/>
    <property type="match status" value="1"/>
</dbReference>
<dbReference type="GO" id="GO:0006183">
    <property type="term" value="P:GTP biosynthetic process"/>
    <property type="evidence" value="ECO:0007669"/>
    <property type="project" value="TreeGrafter"/>
</dbReference>
<evidence type="ECO:0000259" key="6">
    <source>
        <dbReference type="PROSITE" id="PS51371"/>
    </source>
</evidence>
<feature type="domain" description="CBS" evidence="6">
    <location>
        <begin position="171"/>
        <end position="235"/>
    </location>
</feature>
<dbReference type="SUPFAM" id="SSF54631">
    <property type="entry name" value="CBS-domain pair"/>
    <property type="match status" value="1"/>
</dbReference>
<accession>A0A0G0INE2</accession>
<dbReference type="SUPFAM" id="SSF51412">
    <property type="entry name" value="Inosine monophosphate dehydrogenase (IMPDH)"/>
    <property type="match status" value="1"/>
</dbReference>
<dbReference type="GO" id="GO:0005737">
    <property type="term" value="C:cytoplasm"/>
    <property type="evidence" value="ECO:0007669"/>
    <property type="project" value="TreeGrafter"/>
</dbReference>
<feature type="binding site" description="in other chain" evidence="4">
    <location>
        <position position="329"/>
    </location>
    <ligand>
        <name>K(+)</name>
        <dbReference type="ChEBI" id="CHEBI:29103"/>
        <note>ligand shared between two tetrameric partners</note>
    </ligand>
</feature>
<dbReference type="GO" id="GO:0003938">
    <property type="term" value="F:IMP dehydrogenase activity"/>
    <property type="evidence" value="ECO:0007669"/>
    <property type="project" value="InterPro"/>
</dbReference>
<dbReference type="STRING" id="1618583.US75_C0008G0032"/>
<feature type="binding site" evidence="3">
    <location>
        <begin position="322"/>
        <end position="324"/>
    </location>
    <ligand>
        <name>NAD(+)</name>
        <dbReference type="ChEBI" id="CHEBI:57540"/>
    </ligand>
</feature>
<dbReference type="Gene3D" id="3.20.20.70">
    <property type="entry name" value="Aldolase class I"/>
    <property type="match status" value="1"/>
</dbReference>
<dbReference type="PATRIC" id="fig|1618583.3.peg.421"/>
<keyword evidence="1" id="KW-0560">Oxidoreductase</keyword>
<dbReference type="PANTHER" id="PTHR11911">
    <property type="entry name" value="INOSINE-5-MONOPHOSPHATE DEHYDROGENASE RELATED"/>
    <property type="match status" value="1"/>
</dbReference>
<keyword evidence="2 5" id="KW-0129">CBS domain</keyword>
<evidence type="ECO:0000256" key="3">
    <source>
        <dbReference type="PIRSR" id="PIRSR000130-3"/>
    </source>
</evidence>
<dbReference type="InterPro" id="IPR013785">
    <property type="entry name" value="Aldolase_TIM"/>
</dbReference>
<keyword evidence="4" id="KW-0630">Potassium</keyword>
<name>A0A0G0INE2_9BACT</name>
<evidence type="ECO:0000313" key="7">
    <source>
        <dbReference type="EMBL" id="KKQ56237.1"/>
    </source>
</evidence>
<dbReference type="PIRSF" id="PIRSF000130">
    <property type="entry name" value="IMPDH"/>
    <property type="match status" value="1"/>
</dbReference>
<dbReference type="InterPro" id="IPR001093">
    <property type="entry name" value="IMP_DH_GMPRt"/>
</dbReference>
<evidence type="ECO:0000256" key="1">
    <source>
        <dbReference type="ARBA" id="ARBA00023002"/>
    </source>
</evidence>
<dbReference type="PANTHER" id="PTHR11911:SF122">
    <property type="entry name" value="GMP REDUCTASE"/>
    <property type="match status" value="1"/>
</dbReference>
<dbReference type="SMART" id="SM01240">
    <property type="entry name" value="IMPDH"/>
    <property type="match status" value="1"/>
</dbReference>
<proteinExistence type="predicted"/>
<reference evidence="7 8" key="1">
    <citation type="journal article" date="2015" name="Nature">
        <title>rRNA introns, odd ribosomes, and small enigmatic genomes across a large radiation of phyla.</title>
        <authorList>
            <person name="Brown C.T."/>
            <person name="Hug L.A."/>
            <person name="Thomas B.C."/>
            <person name="Sharon I."/>
            <person name="Castelle C.J."/>
            <person name="Singh A."/>
            <person name="Wilkins M.J."/>
            <person name="Williams K.H."/>
            <person name="Banfield J.F."/>
        </authorList>
    </citation>
    <scope>NUCLEOTIDE SEQUENCE [LARGE SCALE GENOMIC DNA]</scope>
</reference>
<dbReference type="Pfam" id="PF00571">
    <property type="entry name" value="CBS"/>
    <property type="match status" value="2"/>
</dbReference>
<dbReference type="InterPro" id="IPR046342">
    <property type="entry name" value="CBS_dom_sf"/>
</dbReference>
<comment type="caution">
    <text evidence="7">The sequence shown here is derived from an EMBL/GenBank/DDBJ whole genome shotgun (WGS) entry which is preliminary data.</text>
</comment>
<dbReference type="PROSITE" id="PS51371">
    <property type="entry name" value="CBS"/>
    <property type="match status" value="2"/>
</dbReference>
<dbReference type="CDD" id="cd04601">
    <property type="entry name" value="CBS_pair_IMPDH"/>
    <property type="match status" value="1"/>
</dbReference>